<comment type="caution">
    <text evidence="2">The sequence shown here is derived from an EMBL/GenBank/DDBJ whole genome shotgun (WGS) entry which is preliminary data.</text>
</comment>
<proteinExistence type="predicted"/>
<accession>A0AAW0B5L9</accession>
<protein>
    <submittedName>
        <fullName evidence="2">Uncharacterized protein</fullName>
    </submittedName>
</protein>
<dbReference type="EMBL" id="JAYKXP010000178">
    <property type="protein sequence ID" value="KAK7021039.1"/>
    <property type="molecule type" value="Genomic_DNA"/>
</dbReference>
<evidence type="ECO:0000313" key="2">
    <source>
        <dbReference type="EMBL" id="KAK7021039.1"/>
    </source>
</evidence>
<organism evidence="2 3">
    <name type="scientific">Paramarasmius palmivorus</name>
    <dbReference type="NCBI Taxonomy" id="297713"/>
    <lineage>
        <taxon>Eukaryota</taxon>
        <taxon>Fungi</taxon>
        <taxon>Dikarya</taxon>
        <taxon>Basidiomycota</taxon>
        <taxon>Agaricomycotina</taxon>
        <taxon>Agaricomycetes</taxon>
        <taxon>Agaricomycetidae</taxon>
        <taxon>Agaricales</taxon>
        <taxon>Marasmiineae</taxon>
        <taxon>Marasmiaceae</taxon>
        <taxon>Paramarasmius</taxon>
    </lineage>
</organism>
<evidence type="ECO:0000313" key="3">
    <source>
        <dbReference type="Proteomes" id="UP001383192"/>
    </source>
</evidence>
<reference evidence="2 3" key="1">
    <citation type="submission" date="2024-01" db="EMBL/GenBank/DDBJ databases">
        <title>A draft genome for a cacao thread blight-causing isolate of Paramarasmius palmivorus.</title>
        <authorList>
            <person name="Baruah I.K."/>
            <person name="Bukari Y."/>
            <person name="Amoako-Attah I."/>
            <person name="Meinhardt L.W."/>
            <person name="Bailey B.A."/>
            <person name="Cohen S.P."/>
        </authorList>
    </citation>
    <scope>NUCLEOTIDE SEQUENCE [LARGE SCALE GENOMIC DNA]</scope>
    <source>
        <strain evidence="2 3">GH-12</strain>
    </source>
</reference>
<evidence type="ECO:0000256" key="1">
    <source>
        <dbReference type="SAM" id="MobiDB-lite"/>
    </source>
</evidence>
<gene>
    <name evidence="2" type="ORF">VNI00_017571</name>
</gene>
<keyword evidence="3" id="KW-1185">Reference proteome</keyword>
<feature type="compositionally biased region" description="Acidic residues" evidence="1">
    <location>
        <begin position="98"/>
        <end position="110"/>
    </location>
</feature>
<sequence>MTVFQRFRSGTLTAVSSSIKISVGGGCYGCQPVSRVLGPKQLAQRKQEAEVHYQKQLKGVGETTLQILRDMSVKHWGGTEENNDYDPFLPSFSTSDQDGGDGSEEEEEDGNQAAGQMEEENEMAADLRNVFYNCWAGRHESKDTRSWWKHITQAEKNWAPLLASLTDAYLEWCYSSSTSSSDPPATSEEQDQFMIDVIDIYSMEREVTIPIREGEG</sequence>
<dbReference type="Proteomes" id="UP001383192">
    <property type="component" value="Unassembled WGS sequence"/>
</dbReference>
<dbReference type="AlphaFoldDB" id="A0AAW0B5L9"/>
<feature type="region of interest" description="Disordered" evidence="1">
    <location>
        <begin position="79"/>
        <end position="118"/>
    </location>
</feature>
<name>A0AAW0B5L9_9AGAR</name>